<feature type="region of interest" description="Disordered" evidence="16">
    <location>
        <begin position="1047"/>
        <end position="1073"/>
    </location>
</feature>
<dbReference type="InterPro" id="IPR013986">
    <property type="entry name" value="DExx_box_DNA_helicase_dom_sf"/>
</dbReference>
<keyword evidence="20" id="KW-1185">Reference proteome</keyword>
<dbReference type="InterPro" id="IPR000212">
    <property type="entry name" value="DNA_helicase_UvrD/REP"/>
</dbReference>
<feature type="region of interest" description="Disordered" evidence="16">
    <location>
        <begin position="850"/>
        <end position="872"/>
    </location>
</feature>
<evidence type="ECO:0000313" key="20">
    <source>
        <dbReference type="Proteomes" id="UP000636579"/>
    </source>
</evidence>
<keyword evidence="6 15" id="KW-0347">Helicase</keyword>
<feature type="domain" description="UvrD-like helicase C-terminal" evidence="18">
    <location>
        <begin position="364"/>
        <end position="718"/>
    </location>
</feature>
<dbReference type="RefSeq" id="WP_192591093.1">
    <property type="nucleotide sequence ID" value="NZ_JADBEE010000001.1"/>
</dbReference>
<dbReference type="Gene3D" id="1.10.486.10">
    <property type="entry name" value="PCRA, domain 4"/>
    <property type="match status" value="1"/>
</dbReference>
<evidence type="ECO:0000256" key="11">
    <source>
        <dbReference type="ARBA" id="ARBA00023235"/>
    </source>
</evidence>
<keyword evidence="8 15" id="KW-0067">ATP-binding</keyword>
<sequence length="1231" mass="132805">MEFDESQQQVLAAADHAGHGPILSFGGPGSGKSTLATELALRHLESGQDSSRLLLLSPTRATSATLRDRIESGWAVRDTSARGGSLSEQPSRSFSSYAFWLLGEARRREILTFRARRPRLLSGAEQDSIIRELLAQDASSGIPLIEWPAALQEAAGTDGFRKEIRELFDRAAEYGVSPEQLRGLAEQCRRPEWASAAELYERYREDLDAGANADAFDPAGLINEACNLLEENPEFLETERARLRRIVVDDLQEATPSVYRLLRLIGAGADVLAFANAETAVQGFRGARPDKLRSWTVPPRRVTADSVLGLNPETDAEIDGIIRRSISGSMTPDSHGGLPGVDPHVMVLEHNHRIAPNVGKAYARALRRIAPAGPQQPRQRWLELLNEAPAEPAEEETLEGTAGSCAVEIVPGDYLAEQFVLQEVLDRHHRHNVPFDQIAVIARNGALLQRLVRMFQTQGVPVRQSMSDVILNQEPAVAPLLRVLRLVAAHHTPALDADADRGDGDHPEAVTLPEVLALLTSRYGETDSMTLRSLRQVLRGQERRRIRQAMNDAGVEPEGPGAAEAPVEPRSSDDLLVVAANDANDPVFQAVSSQSRFQHLTRGLLRVAAMLAAGRAASSPSVGPEELLWEIWNAADVSRHWAGLTRRASAEGRRADQDLDAVMALFQAAERFSDQNPGASALSFVDHIERLELPMDTLAKTSAGDAAIEVLTPASAAGREFDTVILAGLQEGAWPNLNPRGQLLGSGHLVDVVEGRAEASAQSLLVKRMNVLQDEYRLFASAVSRAKNRLYAVAVHAQEESPSLLLDLVVPPGEREARSAAIPRPITAPRLIAELRRHLEISIQAELDDDAAYPAPSDPGQARNVETPDATASALTGSADASAQIQCEAAARALSVLAEGGLTGAEPSTWWGLPELSTTEPLLGPKDTVRVSPSSVQNAIESPLQWFTGAAGGVEATDFSRMLGSLIHEIAEHHPTETRVEVLNQELDERWDGLGREEGWETEKDRSRAQVMLKKLAGYFGHAEREGRQVIARELQVEASLEIPVGQADAPGGTEAGGSEAGAAEAWGETRTETETRSVLIRGVIDRVERTENGELFVIDLKTGKHKPVKTEIPTHGQLGSYQLLVALGAVDQALAEAAGATEDGDPATTTAPSPGRGAALLHVGTTVAKLDLQEQPPLGADDSWPLEQLTQAARAMSGSEFAAYHAPNQQRCLVGALCPLCENTKQVTQP</sequence>
<proteinExistence type="inferred from homology"/>
<dbReference type="PROSITE" id="PS51198">
    <property type="entry name" value="UVRD_HELICASE_ATP_BIND"/>
    <property type="match status" value="1"/>
</dbReference>
<evidence type="ECO:0000313" key="19">
    <source>
        <dbReference type="EMBL" id="MBE1514328.1"/>
    </source>
</evidence>
<dbReference type="Proteomes" id="UP000636579">
    <property type="component" value="Unassembled WGS sequence"/>
</dbReference>
<reference evidence="19 20" key="1">
    <citation type="submission" date="2020-10" db="EMBL/GenBank/DDBJ databases">
        <title>Sequencing the genomes of 1000 actinobacteria strains.</title>
        <authorList>
            <person name="Klenk H.-P."/>
        </authorList>
    </citation>
    <scope>NUCLEOTIDE SEQUENCE [LARGE SCALE GENOMIC DNA]</scope>
    <source>
        <strain evidence="19 20">DSM 15474</strain>
    </source>
</reference>
<evidence type="ECO:0000256" key="7">
    <source>
        <dbReference type="ARBA" id="ARBA00022839"/>
    </source>
</evidence>
<evidence type="ECO:0000256" key="4">
    <source>
        <dbReference type="ARBA" id="ARBA00022763"/>
    </source>
</evidence>
<dbReference type="Gene3D" id="3.90.320.10">
    <property type="match status" value="1"/>
</dbReference>
<dbReference type="InterPro" id="IPR014016">
    <property type="entry name" value="UvrD-like_ATP-bd"/>
</dbReference>
<evidence type="ECO:0000256" key="2">
    <source>
        <dbReference type="ARBA" id="ARBA00022722"/>
    </source>
</evidence>
<feature type="domain" description="UvrD-like helicase ATP-binding" evidence="17">
    <location>
        <begin position="5"/>
        <end position="355"/>
    </location>
</feature>
<keyword evidence="10" id="KW-0234">DNA repair</keyword>
<evidence type="ECO:0000256" key="3">
    <source>
        <dbReference type="ARBA" id="ARBA00022741"/>
    </source>
</evidence>
<dbReference type="Pfam" id="PF00580">
    <property type="entry name" value="UvrD-helicase"/>
    <property type="match status" value="1"/>
</dbReference>
<dbReference type="SUPFAM" id="SSF52540">
    <property type="entry name" value="P-loop containing nucleoside triphosphate hydrolases"/>
    <property type="match status" value="1"/>
</dbReference>
<dbReference type="PANTHER" id="PTHR11070">
    <property type="entry name" value="UVRD / RECB / PCRA DNA HELICASE FAMILY MEMBER"/>
    <property type="match status" value="1"/>
</dbReference>
<keyword evidence="7" id="KW-0269">Exonuclease</keyword>
<dbReference type="InterPro" id="IPR014017">
    <property type="entry name" value="DNA_helicase_UvrD-like_C"/>
</dbReference>
<keyword evidence="4" id="KW-0227">DNA damage</keyword>
<dbReference type="EC" id="5.6.2.4" evidence="13"/>
<keyword evidence="2" id="KW-0540">Nuclease</keyword>
<dbReference type="Gene3D" id="3.40.50.300">
    <property type="entry name" value="P-loop containing nucleotide triphosphate hydrolases"/>
    <property type="match status" value="2"/>
</dbReference>
<evidence type="ECO:0000256" key="1">
    <source>
        <dbReference type="ARBA" id="ARBA00009922"/>
    </source>
</evidence>
<evidence type="ECO:0000256" key="6">
    <source>
        <dbReference type="ARBA" id="ARBA00022806"/>
    </source>
</evidence>
<dbReference type="InterPro" id="IPR038726">
    <property type="entry name" value="PDDEXK_AddAB-type"/>
</dbReference>
<feature type="binding site" evidence="15">
    <location>
        <begin position="26"/>
        <end position="33"/>
    </location>
    <ligand>
        <name>ATP</name>
        <dbReference type="ChEBI" id="CHEBI:30616"/>
    </ligand>
</feature>
<accession>A0ABR9J5Q3</accession>
<comment type="catalytic activity">
    <reaction evidence="14">
        <text>ATP + H2O = ADP + phosphate + H(+)</text>
        <dbReference type="Rhea" id="RHEA:13065"/>
        <dbReference type="ChEBI" id="CHEBI:15377"/>
        <dbReference type="ChEBI" id="CHEBI:15378"/>
        <dbReference type="ChEBI" id="CHEBI:30616"/>
        <dbReference type="ChEBI" id="CHEBI:43474"/>
        <dbReference type="ChEBI" id="CHEBI:456216"/>
        <dbReference type="EC" id="5.6.2.4"/>
    </reaction>
</comment>
<organism evidence="19 20">
    <name type="scientific">Nesterenkonia halotolerans</name>
    <dbReference type="NCBI Taxonomy" id="225325"/>
    <lineage>
        <taxon>Bacteria</taxon>
        <taxon>Bacillati</taxon>
        <taxon>Actinomycetota</taxon>
        <taxon>Actinomycetes</taxon>
        <taxon>Micrococcales</taxon>
        <taxon>Micrococcaceae</taxon>
        <taxon>Nesterenkonia</taxon>
    </lineage>
</organism>
<dbReference type="InterPro" id="IPR027417">
    <property type="entry name" value="P-loop_NTPase"/>
</dbReference>
<keyword evidence="9" id="KW-0238">DNA-binding</keyword>
<gene>
    <name evidence="19" type="ORF">H4W26_001083</name>
</gene>
<dbReference type="GO" id="GO:0004386">
    <property type="term" value="F:helicase activity"/>
    <property type="evidence" value="ECO:0007669"/>
    <property type="project" value="UniProtKB-KW"/>
</dbReference>
<name>A0ABR9J5Q3_9MICC</name>
<evidence type="ECO:0000256" key="5">
    <source>
        <dbReference type="ARBA" id="ARBA00022801"/>
    </source>
</evidence>
<dbReference type="Gene3D" id="1.10.10.160">
    <property type="match status" value="1"/>
</dbReference>
<comment type="similarity">
    <text evidence="1">Belongs to the helicase family. UvrD subfamily.</text>
</comment>
<dbReference type="InterPro" id="IPR011604">
    <property type="entry name" value="PDDEXK-like_dom_sf"/>
</dbReference>
<evidence type="ECO:0000256" key="16">
    <source>
        <dbReference type="SAM" id="MobiDB-lite"/>
    </source>
</evidence>
<comment type="caution">
    <text evidence="19">The sequence shown here is derived from an EMBL/GenBank/DDBJ whole genome shotgun (WGS) entry which is preliminary data.</text>
</comment>
<dbReference type="PANTHER" id="PTHR11070:SF59">
    <property type="entry name" value="DNA 3'-5' HELICASE"/>
    <property type="match status" value="1"/>
</dbReference>
<keyword evidence="3 15" id="KW-0547">Nucleotide-binding</keyword>
<evidence type="ECO:0000256" key="10">
    <source>
        <dbReference type="ARBA" id="ARBA00023204"/>
    </source>
</evidence>
<dbReference type="Pfam" id="PF13361">
    <property type="entry name" value="UvrD_C"/>
    <property type="match status" value="1"/>
</dbReference>
<evidence type="ECO:0000256" key="14">
    <source>
        <dbReference type="ARBA" id="ARBA00048988"/>
    </source>
</evidence>
<evidence type="ECO:0000256" key="15">
    <source>
        <dbReference type="PROSITE-ProRule" id="PRU00560"/>
    </source>
</evidence>
<evidence type="ECO:0000259" key="17">
    <source>
        <dbReference type="PROSITE" id="PS51198"/>
    </source>
</evidence>
<comment type="catalytic activity">
    <reaction evidence="12">
        <text>Couples ATP hydrolysis with the unwinding of duplex DNA by translocating in the 3'-5' direction.</text>
        <dbReference type="EC" id="5.6.2.4"/>
    </reaction>
</comment>
<evidence type="ECO:0000256" key="13">
    <source>
        <dbReference type="ARBA" id="ARBA00034808"/>
    </source>
</evidence>
<evidence type="ECO:0000256" key="12">
    <source>
        <dbReference type="ARBA" id="ARBA00034617"/>
    </source>
</evidence>
<keyword evidence="5 15" id="KW-0378">Hydrolase</keyword>
<evidence type="ECO:0000256" key="9">
    <source>
        <dbReference type="ARBA" id="ARBA00023125"/>
    </source>
</evidence>
<protein>
    <recommendedName>
        <fullName evidence="13">DNA 3'-5' helicase</fullName>
        <ecNumber evidence="13">5.6.2.4</ecNumber>
    </recommendedName>
</protein>
<dbReference type="EMBL" id="JADBEE010000001">
    <property type="protein sequence ID" value="MBE1514328.1"/>
    <property type="molecule type" value="Genomic_DNA"/>
</dbReference>
<dbReference type="PROSITE" id="PS51217">
    <property type="entry name" value="UVRD_HELICASE_CTER"/>
    <property type="match status" value="1"/>
</dbReference>
<dbReference type="Pfam" id="PF12705">
    <property type="entry name" value="PDDEXK_1"/>
    <property type="match status" value="1"/>
</dbReference>
<keyword evidence="11" id="KW-0413">Isomerase</keyword>
<evidence type="ECO:0000256" key="8">
    <source>
        <dbReference type="ARBA" id="ARBA00022840"/>
    </source>
</evidence>
<evidence type="ECO:0000259" key="18">
    <source>
        <dbReference type="PROSITE" id="PS51217"/>
    </source>
</evidence>